<evidence type="ECO:0000313" key="4">
    <source>
        <dbReference type="Proteomes" id="UP001501442"/>
    </source>
</evidence>
<dbReference type="SMART" id="SM00458">
    <property type="entry name" value="RICIN"/>
    <property type="match status" value="1"/>
</dbReference>
<evidence type="ECO:0000313" key="3">
    <source>
        <dbReference type="EMBL" id="GAA4623690.1"/>
    </source>
</evidence>
<reference evidence="4" key="1">
    <citation type="journal article" date="2019" name="Int. J. Syst. Evol. Microbiol.">
        <title>The Global Catalogue of Microorganisms (GCM) 10K type strain sequencing project: providing services to taxonomists for standard genome sequencing and annotation.</title>
        <authorList>
            <consortium name="The Broad Institute Genomics Platform"/>
            <consortium name="The Broad Institute Genome Sequencing Center for Infectious Disease"/>
            <person name="Wu L."/>
            <person name="Ma J."/>
        </authorList>
    </citation>
    <scope>NUCLEOTIDE SEQUENCE [LARGE SCALE GENOMIC DNA]</scope>
    <source>
        <strain evidence="4">JCM 17939</strain>
    </source>
</reference>
<sequence length="314" mass="32850">MGWRAYGAALIVACLAFLGLQGASQASAASKTQQTFLTFYGWWDNTPPGGDISYPQIHDTAGGKGTYSDPITFATSKSELPAGTVVWVPRVRKYFIMEDSCEECGEDWSGHGPNGGPGLRHIDLWLGGKGGNAMRAIDCEDALTHYNADNTPTMEPVVVDPPSNEPYDSTPLFNSGTGECYGGAQPHTTVGQYKNGSSGQCIDDPGNSSTSGTVLKTAACNGATDQRFTFHGAFLVINDLCAANSSGKIALKTCTGGPSQQWSINPNGTISDIQTGEKCFRASGGTVVAGSCSGSASQWTFTPSATTTPATTRR</sequence>
<evidence type="ECO:0000256" key="1">
    <source>
        <dbReference type="SAM" id="SignalP"/>
    </source>
</evidence>
<dbReference type="EMBL" id="BAABHK010000002">
    <property type="protein sequence ID" value="GAA4623690.1"/>
    <property type="molecule type" value="Genomic_DNA"/>
</dbReference>
<accession>A0ABP8U831</accession>
<dbReference type="RefSeq" id="WP_345430464.1">
    <property type="nucleotide sequence ID" value="NZ_BAABHK010000002.1"/>
</dbReference>
<comment type="caution">
    <text evidence="3">The sequence shown here is derived from an EMBL/GenBank/DDBJ whole genome shotgun (WGS) entry which is preliminary data.</text>
</comment>
<name>A0ABP8U831_9ACTN</name>
<feature type="signal peptide" evidence="1">
    <location>
        <begin position="1"/>
        <end position="28"/>
    </location>
</feature>
<feature type="chain" id="PRO_5045274886" description="Ricin B lectin domain-containing protein" evidence="1">
    <location>
        <begin position="29"/>
        <end position="314"/>
    </location>
</feature>
<keyword evidence="4" id="KW-1185">Reference proteome</keyword>
<dbReference type="InterPro" id="IPR000772">
    <property type="entry name" value="Ricin_B_lectin"/>
</dbReference>
<dbReference type="InterPro" id="IPR035992">
    <property type="entry name" value="Ricin_B-like_lectins"/>
</dbReference>
<protein>
    <recommendedName>
        <fullName evidence="2">Ricin B lectin domain-containing protein</fullName>
    </recommendedName>
</protein>
<proteinExistence type="predicted"/>
<feature type="domain" description="Ricin B lectin" evidence="2">
    <location>
        <begin position="190"/>
        <end position="302"/>
    </location>
</feature>
<keyword evidence="1" id="KW-0732">Signal</keyword>
<gene>
    <name evidence="3" type="ORF">GCM10023196_020880</name>
</gene>
<dbReference type="Gene3D" id="2.80.10.50">
    <property type="match status" value="2"/>
</dbReference>
<organism evidence="3 4">
    <name type="scientific">Actinoallomurus vinaceus</name>
    <dbReference type="NCBI Taxonomy" id="1080074"/>
    <lineage>
        <taxon>Bacteria</taxon>
        <taxon>Bacillati</taxon>
        <taxon>Actinomycetota</taxon>
        <taxon>Actinomycetes</taxon>
        <taxon>Streptosporangiales</taxon>
        <taxon>Thermomonosporaceae</taxon>
        <taxon>Actinoallomurus</taxon>
    </lineage>
</organism>
<dbReference type="Proteomes" id="UP001501442">
    <property type="component" value="Unassembled WGS sequence"/>
</dbReference>
<dbReference type="PROSITE" id="PS50231">
    <property type="entry name" value="RICIN_B_LECTIN"/>
    <property type="match status" value="1"/>
</dbReference>
<evidence type="ECO:0000259" key="2">
    <source>
        <dbReference type="SMART" id="SM00458"/>
    </source>
</evidence>
<dbReference type="SUPFAM" id="SSF50370">
    <property type="entry name" value="Ricin B-like lectins"/>
    <property type="match status" value="1"/>
</dbReference>
<dbReference type="Pfam" id="PF00652">
    <property type="entry name" value="Ricin_B_lectin"/>
    <property type="match status" value="1"/>
</dbReference>